<dbReference type="AlphaFoldDB" id="A0AB34IUL6"/>
<dbReference type="SUPFAM" id="SSF48065">
    <property type="entry name" value="DBL homology domain (DH-domain)"/>
    <property type="match status" value="1"/>
</dbReference>
<evidence type="ECO:0000259" key="2">
    <source>
        <dbReference type="PROSITE" id="PS50010"/>
    </source>
</evidence>
<evidence type="ECO:0000256" key="1">
    <source>
        <dbReference type="SAM" id="MobiDB-lite"/>
    </source>
</evidence>
<dbReference type="CDD" id="cd00160">
    <property type="entry name" value="RhoGEF"/>
    <property type="match status" value="1"/>
</dbReference>
<feature type="domain" description="DH" evidence="2">
    <location>
        <begin position="7"/>
        <end position="186"/>
    </location>
</feature>
<dbReference type="GO" id="GO:0005085">
    <property type="term" value="F:guanyl-nucleotide exchange factor activity"/>
    <property type="evidence" value="ECO:0007669"/>
    <property type="project" value="InterPro"/>
</dbReference>
<dbReference type="Pfam" id="PF00621">
    <property type="entry name" value="RhoGEF"/>
    <property type="match status" value="1"/>
</dbReference>
<name>A0AB34IUL6_PRYPA</name>
<dbReference type="InterPro" id="IPR051092">
    <property type="entry name" value="FYVE_RhoGEF_PH"/>
</dbReference>
<feature type="region of interest" description="Disordered" evidence="1">
    <location>
        <begin position="387"/>
        <end position="410"/>
    </location>
</feature>
<reference evidence="3 4" key="1">
    <citation type="journal article" date="2024" name="Science">
        <title>Giant polyketide synthase enzymes in the biosynthesis of giant marine polyether toxins.</title>
        <authorList>
            <person name="Fallon T.R."/>
            <person name="Shende V.V."/>
            <person name="Wierzbicki I.H."/>
            <person name="Pendleton A.L."/>
            <person name="Watervoot N.F."/>
            <person name="Auber R.P."/>
            <person name="Gonzalez D.J."/>
            <person name="Wisecaver J.H."/>
            <person name="Moore B.S."/>
        </authorList>
    </citation>
    <scope>NUCLEOTIDE SEQUENCE [LARGE SCALE GENOMIC DNA]</scope>
    <source>
        <strain evidence="3 4">12B1</strain>
    </source>
</reference>
<evidence type="ECO:0000313" key="3">
    <source>
        <dbReference type="EMBL" id="KAL1505124.1"/>
    </source>
</evidence>
<dbReference type="SMART" id="SM00325">
    <property type="entry name" value="RhoGEF"/>
    <property type="match status" value="1"/>
</dbReference>
<dbReference type="EMBL" id="JBGBPQ010000019">
    <property type="protein sequence ID" value="KAL1505124.1"/>
    <property type="molecule type" value="Genomic_DNA"/>
</dbReference>
<keyword evidence="4" id="KW-1185">Reference proteome</keyword>
<proteinExistence type="predicted"/>
<comment type="caution">
    <text evidence="3">The sequence shown here is derived from an EMBL/GenBank/DDBJ whole genome shotgun (WGS) entry which is preliminary data.</text>
</comment>
<sequence length="526" mass="57360">MDAVSSEVENLCEEVRLTEATYVEDLRAVLLVYVRPARKLDILSLKEKEEIFSNLEELLVPAEALLERLSRTGEPVATLADAFIAVAPFFRVYSSYCKNYSVALQTVRRCREAGAFEEFLNSQSSRKESKGLTLEAFLIKPVQRLTKYPLFFQSLLKNVPKEHSAYSRLQDANELVKQVSKSVDASLNGVASGALMELLKQLRPEFLQLVAPHRQLIGRHDCCFVCNDKSWPAAALFVMSDLLLVCKRKGASGAEEHTLSPKLLLRLDELLVGDEAAEGSRLVASQPGSPFHLPLAWDRDGRPVESFRVECASSEALAAVRDDLDDTTLNFKHRRSDLRQRQVRKSVVAGDDAYIDELIFYLDKLRGVKPQSGKTLTNTMLKSSTSPALFSGASRGAHAPSSSKSTDSALVAADDTDADVGLGRRLRDMMRTGEASGRGKLAVASCGSSAGSFDACEMGSPRRAVHMKASPAKEADGFVRTVSRQPLQLGQVMSAELGGPPPSPPAAVASSPAAQVRAQKQGQYRC</sequence>
<accession>A0AB34IUL6</accession>
<dbReference type="InterPro" id="IPR000219">
    <property type="entry name" value="DH_dom"/>
</dbReference>
<dbReference type="Gene3D" id="1.20.900.10">
    <property type="entry name" value="Dbl homology (DH) domain"/>
    <property type="match status" value="1"/>
</dbReference>
<feature type="region of interest" description="Disordered" evidence="1">
    <location>
        <begin position="490"/>
        <end position="526"/>
    </location>
</feature>
<dbReference type="PANTHER" id="PTHR12673:SF159">
    <property type="entry name" value="LD03170P"/>
    <property type="match status" value="1"/>
</dbReference>
<dbReference type="Proteomes" id="UP001515480">
    <property type="component" value="Unassembled WGS sequence"/>
</dbReference>
<protein>
    <recommendedName>
        <fullName evidence="2">DH domain-containing protein</fullName>
    </recommendedName>
</protein>
<evidence type="ECO:0000313" key="4">
    <source>
        <dbReference type="Proteomes" id="UP001515480"/>
    </source>
</evidence>
<organism evidence="3 4">
    <name type="scientific">Prymnesium parvum</name>
    <name type="common">Toxic golden alga</name>
    <dbReference type="NCBI Taxonomy" id="97485"/>
    <lineage>
        <taxon>Eukaryota</taxon>
        <taxon>Haptista</taxon>
        <taxon>Haptophyta</taxon>
        <taxon>Prymnesiophyceae</taxon>
        <taxon>Prymnesiales</taxon>
        <taxon>Prymnesiaceae</taxon>
        <taxon>Prymnesium</taxon>
    </lineage>
</organism>
<dbReference type="GO" id="GO:0005737">
    <property type="term" value="C:cytoplasm"/>
    <property type="evidence" value="ECO:0007669"/>
    <property type="project" value="TreeGrafter"/>
</dbReference>
<dbReference type="PANTHER" id="PTHR12673">
    <property type="entry name" value="FACIOGENITAL DYSPLASIA PROTEIN"/>
    <property type="match status" value="1"/>
</dbReference>
<gene>
    <name evidence="3" type="ORF">AB1Y20_008883</name>
</gene>
<dbReference type="PROSITE" id="PS50010">
    <property type="entry name" value="DH_2"/>
    <property type="match status" value="1"/>
</dbReference>
<dbReference type="InterPro" id="IPR035899">
    <property type="entry name" value="DBL_dom_sf"/>
</dbReference>